<reference evidence="1 2" key="1">
    <citation type="submission" date="2018-08" db="EMBL/GenBank/DDBJ databases">
        <title>Recombination of ecologically and evolutionarily significant loci maintains genetic cohesion in the Pseudomonas syringae species complex.</title>
        <authorList>
            <person name="Dillon M."/>
            <person name="Thakur S."/>
            <person name="Almeida R.N.D."/>
            <person name="Weir B.S."/>
            <person name="Guttman D.S."/>
        </authorList>
    </citation>
    <scope>NUCLEOTIDE SEQUENCE [LARGE SCALE GENOMIC DNA]</scope>
    <source>
        <strain evidence="1 2">ICMP 2821</strain>
    </source>
</reference>
<proteinExistence type="predicted"/>
<dbReference type="Proteomes" id="UP000281372">
    <property type="component" value="Unassembled WGS sequence"/>
</dbReference>
<accession>A0A3M3KWL8</accession>
<organism evidence="1 2">
    <name type="scientific">Pseudomonas cannabina</name>
    <dbReference type="NCBI Taxonomy" id="86840"/>
    <lineage>
        <taxon>Bacteria</taxon>
        <taxon>Pseudomonadati</taxon>
        <taxon>Pseudomonadota</taxon>
        <taxon>Gammaproteobacteria</taxon>
        <taxon>Pseudomonadales</taxon>
        <taxon>Pseudomonadaceae</taxon>
        <taxon>Pseudomonas</taxon>
    </lineage>
</organism>
<dbReference type="AlphaFoldDB" id="A0A3M3KWL8"/>
<evidence type="ECO:0000313" key="2">
    <source>
        <dbReference type="Proteomes" id="UP000281372"/>
    </source>
</evidence>
<comment type="caution">
    <text evidence="1">The sequence shown here is derived from an EMBL/GenBank/DDBJ whole genome shotgun (WGS) entry which is preliminary data.</text>
</comment>
<name>A0A3M3KWL8_PSECA</name>
<protein>
    <submittedName>
        <fullName evidence="1">Uncharacterized protein</fullName>
    </submittedName>
</protein>
<dbReference type="EMBL" id="RBOW01000603">
    <property type="protein sequence ID" value="RMN27081.1"/>
    <property type="molecule type" value="Genomic_DNA"/>
</dbReference>
<dbReference type="InterPro" id="IPR011067">
    <property type="entry name" value="Plasmid_toxin/cell-grow_inhib"/>
</dbReference>
<dbReference type="Gene3D" id="2.30.30.110">
    <property type="match status" value="1"/>
</dbReference>
<gene>
    <name evidence="1" type="ORF">ALQ64_01455</name>
</gene>
<evidence type="ECO:0000313" key="1">
    <source>
        <dbReference type="EMBL" id="RMN27081.1"/>
    </source>
</evidence>
<sequence>MFAISTLRRGCLHRVFLALKSTRTFVKHSFRACQFLVQERHPVYITRCFSTCDNHRWELISVVGEPATACSPAVFNIFLKAQDVSKEVFLYQTLKKDKNQTVWKILRPGTLVEVDYGFAQQTGRPDASTKTNKRYSDMLLWGEMHKRRLAVVVKVVSANLVQVAPVTSVAPSQGDKSVFKIDQATLNRMPRYKFSGHSSYVLCGRTEAVSIQRLLPPMSFGTGSPSRNVRYTVALAKAEEKLLKAALIHAIGASNYVPYNLFLQEKLRADKLQHDVERLARELLVSLNTFQKLKTVENLAKRWASEWELDYDAGLACQRGLDGASAE</sequence>